<reference evidence="1" key="2">
    <citation type="journal article" date="2015" name="Data Brief">
        <title>Shoot transcriptome of the giant reed, Arundo donax.</title>
        <authorList>
            <person name="Barrero R.A."/>
            <person name="Guerrero F.D."/>
            <person name="Moolhuijzen P."/>
            <person name="Goolsby J.A."/>
            <person name="Tidwell J."/>
            <person name="Bellgard S.E."/>
            <person name="Bellgard M.I."/>
        </authorList>
    </citation>
    <scope>NUCLEOTIDE SEQUENCE</scope>
    <source>
        <tissue evidence="1">Shoot tissue taken approximately 20 cm above the soil surface</tissue>
    </source>
</reference>
<proteinExistence type="predicted"/>
<dbReference type="AlphaFoldDB" id="A0A0A8ZG25"/>
<reference evidence="1" key="1">
    <citation type="submission" date="2014-09" db="EMBL/GenBank/DDBJ databases">
        <authorList>
            <person name="Magalhaes I.L.F."/>
            <person name="Oliveira U."/>
            <person name="Santos F.R."/>
            <person name="Vidigal T.H.D.A."/>
            <person name="Brescovit A.D."/>
            <person name="Santos A.J."/>
        </authorList>
    </citation>
    <scope>NUCLEOTIDE SEQUENCE</scope>
    <source>
        <tissue evidence="1">Shoot tissue taken approximately 20 cm above the soil surface</tissue>
    </source>
</reference>
<evidence type="ECO:0000313" key="1">
    <source>
        <dbReference type="EMBL" id="JAD38364.1"/>
    </source>
</evidence>
<name>A0A0A8ZG25_ARUDO</name>
<sequence>MDELKGLRCGVSSTWIIVGDFNLIHKVEDKNN</sequence>
<accession>A0A0A8ZG25</accession>
<organism evidence="1">
    <name type="scientific">Arundo donax</name>
    <name type="common">Giant reed</name>
    <name type="synonym">Donax arundinaceus</name>
    <dbReference type="NCBI Taxonomy" id="35708"/>
    <lineage>
        <taxon>Eukaryota</taxon>
        <taxon>Viridiplantae</taxon>
        <taxon>Streptophyta</taxon>
        <taxon>Embryophyta</taxon>
        <taxon>Tracheophyta</taxon>
        <taxon>Spermatophyta</taxon>
        <taxon>Magnoliopsida</taxon>
        <taxon>Liliopsida</taxon>
        <taxon>Poales</taxon>
        <taxon>Poaceae</taxon>
        <taxon>PACMAD clade</taxon>
        <taxon>Arundinoideae</taxon>
        <taxon>Arundineae</taxon>
        <taxon>Arundo</taxon>
    </lineage>
</organism>
<dbReference type="EMBL" id="GBRH01259531">
    <property type="protein sequence ID" value="JAD38364.1"/>
    <property type="molecule type" value="Transcribed_RNA"/>
</dbReference>
<protein>
    <submittedName>
        <fullName evidence="1">Uncharacterized protein</fullName>
    </submittedName>
</protein>